<dbReference type="EMBL" id="QJHL01000004">
    <property type="protein sequence ID" value="PXY44293.1"/>
    <property type="molecule type" value="Genomic_DNA"/>
</dbReference>
<gene>
    <name evidence="2" type="ORF">DMB68_17890</name>
</gene>
<evidence type="ECO:0000313" key="3">
    <source>
        <dbReference type="Proteomes" id="UP000247681"/>
    </source>
</evidence>
<keyword evidence="1" id="KW-0812">Transmembrane</keyword>
<dbReference type="RefSeq" id="WP_110347988.1">
    <property type="nucleotide sequence ID" value="NZ_QJHL01000004.1"/>
</dbReference>
<sequence length="146" mass="17413">MTRIEIRYSKTFLKGIILVLFVTLIITNYFVYFSDKFDDKPFLKYAYILINLYLIYVLYKNSFQLIKNKPIIILTNESIEISEGKNLTTYNWTEINSFRIENDKNDTKGNYLILETSSLTKTINLNWLEKSPKQIIELINNYKKQI</sequence>
<feature type="transmembrane region" description="Helical" evidence="1">
    <location>
        <begin position="42"/>
        <end position="59"/>
    </location>
</feature>
<evidence type="ECO:0000256" key="1">
    <source>
        <dbReference type="SAM" id="Phobius"/>
    </source>
</evidence>
<keyword evidence="3" id="KW-1185">Reference proteome</keyword>
<proteinExistence type="predicted"/>
<name>A0A2V4C2H0_9FLAO</name>
<comment type="caution">
    <text evidence="2">The sequence shown here is derived from an EMBL/GenBank/DDBJ whole genome shotgun (WGS) entry which is preliminary data.</text>
</comment>
<dbReference type="AlphaFoldDB" id="A0A2V4C2H0"/>
<protein>
    <submittedName>
        <fullName evidence="2">Uncharacterized protein</fullName>
    </submittedName>
</protein>
<keyword evidence="1" id="KW-0472">Membrane</keyword>
<keyword evidence="1" id="KW-1133">Transmembrane helix</keyword>
<evidence type="ECO:0000313" key="2">
    <source>
        <dbReference type="EMBL" id="PXY44293.1"/>
    </source>
</evidence>
<reference evidence="2 3" key="1">
    <citation type="submission" date="2018-05" db="EMBL/GenBank/DDBJ databases">
        <title>Flavobacterium sp. strain IMCC34758, incomplete genome.</title>
        <authorList>
            <person name="Joung Y."/>
        </authorList>
    </citation>
    <scope>NUCLEOTIDE SEQUENCE [LARGE SCALE GENOMIC DNA]</scope>
    <source>
        <strain evidence="2 3">IMCC34758</strain>
    </source>
</reference>
<organism evidence="2 3">
    <name type="scientific">Flavobacterium hydrophilum</name>
    <dbReference type="NCBI Taxonomy" id="2211445"/>
    <lineage>
        <taxon>Bacteria</taxon>
        <taxon>Pseudomonadati</taxon>
        <taxon>Bacteroidota</taxon>
        <taxon>Flavobacteriia</taxon>
        <taxon>Flavobacteriales</taxon>
        <taxon>Flavobacteriaceae</taxon>
        <taxon>Flavobacterium</taxon>
    </lineage>
</organism>
<feature type="transmembrane region" description="Helical" evidence="1">
    <location>
        <begin position="12"/>
        <end position="30"/>
    </location>
</feature>
<dbReference type="Proteomes" id="UP000247681">
    <property type="component" value="Unassembled WGS sequence"/>
</dbReference>
<accession>A0A2V4C2H0</accession>
<dbReference type="OrthoDB" id="9935352at2"/>